<dbReference type="AlphaFoldDB" id="A0AB34S9H5"/>
<evidence type="ECO:0000313" key="3">
    <source>
        <dbReference type="Proteomes" id="UP000033375"/>
    </source>
</evidence>
<keyword evidence="1" id="KW-0812">Transmembrane</keyword>
<reference evidence="2 3" key="1">
    <citation type="submission" date="2015-02" db="EMBL/GenBank/DDBJ databases">
        <title>Evolution of amylase-binding proteins of oral streptococcal species.</title>
        <authorList>
            <person name="Haase E.M."/>
        </authorList>
    </citation>
    <scope>NUCLEOTIDE SEQUENCE [LARGE SCALE GENOMIC DNA]</scope>
    <source>
        <strain evidence="3">UB10712</strain>
    </source>
</reference>
<dbReference type="EMBL" id="JYGN01000003">
    <property type="protein sequence ID" value="KJQ64733.1"/>
    <property type="molecule type" value="Genomic_DNA"/>
</dbReference>
<proteinExistence type="predicted"/>
<feature type="transmembrane region" description="Helical" evidence="1">
    <location>
        <begin position="68"/>
        <end position="87"/>
    </location>
</feature>
<organism evidence="2 3">
    <name type="scientific">Streptococcus gordonii</name>
    <dbReference type="NCBI Taxonomy" id="1302"/>
    <lineage>
        <taxon>Bacteria</taxon>
        <taxon>Bacillati</taxon>
        <taxon>Bacillota</taxon>
        <taxon>Bacilli</taxon>
        <taxon>Lactobacillales</taxon>
        <taxon>Streptococcaceae</taxon>
        <taxon>Streptococcus</taxon>
    </lineage>
</organism>
<dbReference type="RefSeq" id="WP_045634635.1">
    <property type="nucleotide sequence ID" value="NZ_JYGN01000003.1"/>
</dbReference>
<evidence type="ECO:0000256" key="1">
    <source>
        <dbReference type="SAM" id="Phobius"/>
    </source>
</evidence>
<feature type="transmembrane region" description="Helical" evidence="1">
    <location>
        <begin position="40"/>
        <end position="61"/>
    </location>
</feature>
<keyword evidence="1" id="KW-1133">Transmembrane helix</keyword>
<sequence length="121" mass="14047">MKDRKNKFLFLLPLVFFYSVFDILLIYLPLDSTVSKSLVVGNILIFSPLVTLLVSLLYAVFYGFSLRFSLLVGLLFLLTIFIFGEWIPLYHLVYFLSSLTGNGLGHLFYHLRKKNSRARKM</sequence>
<protein>
    <submittedName>
        <fullName evidence="2">Uncharacterized protein</fullName>
    </submittedName>
</protein>
<feature type="transmembrane region" description="Helical" evidence="1">
    <location>
        <begin position="9"/>
        <end position="28"/>
    </location>
</feature>
<dbReference type="Proteomes" id="UP000033375">
    <property type="component" value="Unassembled WGS sequence"/>
</dbReference>
<comment type="caution">
    <text evidence="2">The sequence shown here is derived from an EMBL/GenBank/DDBJ whole genome shotgun (WGS) entry which is preliminary data.</text>
</comment>
<evidence type="ECO:0000313" key="2">
    <source>
        <dbReference type="EMBL" id="KJQ64733.1"/>
    </source>
</evidence>
<feature type="transmembrane region" description="Helical" evidence="1">
    <location>
        <begin position="93"/>
        <end position="111"/>
    </location>
</feature>
<accession>A0AB34S9H5</accession>
<name>A0AB34S9H5_STRGN</name>
<gene>
    <name evidence="2" type="ORF">TZ88_00967</name>
</gene>
<keyword evidence="1" id="KW-0472">Membrane</keyword>